<feature type="region of interest" description="Disordered" evidence="11">
    <location>
        <begin position="1001"/>
        <end position="1059"/>
    </location>
</feature>
<keyword evidence="7 10" id="KW-0067">ATP-binding</keyword>
<accession>A0A061AKS7</accession>
<dbReference type="InterPro" id="IPR039046">
    <property type="entry name" value="PDPK1"/>
</dbReference>
<comment type="catalytic activity">
    <reaction evidence="8">
        <text>L-threonyl-[protein] + ATP = O-phospho-L-threonyl-[protein] + ADP + H(+)</text>
        <dbReference type="Rhea" id="RHEA:46608"/>
        <dbReference type="Rhea" id="RHEA-COMP:11060"/>
        <dbReference type="Rhea" id="RHEA-COMP:11605"/>
        <dbReference type="ChEBI" id="CHEBI:15378"/>
        <dbReference type="ChEBI" id="CHEBI:30013"/>
        <dbReference type="ChEBI" id="CHEBI:30616"/>
        <dbReference type="ChEBI" id="CHEBI:61977"/>
        <dbReference type="ChEBI" id="CHEBI:456216"/>
        <dbReference type="EC" id="2.7.11.1"/>
    </reaction>
</comment>
<feature type="domain" description="Protein kinase" evidence="12">
    <location>
        <begin position="201"/>
        <end position="461"/>
    </location>
</feature>
<keyword evidence="3" id="KW-0723">Serine/threonine-protein kinase</keyword>
<dbReference type="InterPro" id="IPR050236">
    <property type="entry name" value="Ser_Thr_kinase_AGC"/>
</dbReference>
<feature type="compositionally biased region" description="Low complexity" evidence="11">
    <location>
        <begin position="533"/>
        <end position="547"/>
    </location>
</feature>
<dbReference type="VEuPathDB" id="FungiDB:BON22_1657"/>
<dbReference type="AlphaFoldDB" id="A0A061AKS7"/>
<feature type="binding site" evidence="10">
    <location>
        <position position="230"/>
    </location>
    <ligand>
        <name>ATP</name>
        <dbReference type="ChEBI" id="CHEBI:30616"/>
    </ligand>
</feature>
<evidence type="ECO:0000259" key="12">
    <source>
        <dbReference type="PROSITE" id="PS50011"/>
    </source>
</evidence>
<keyword evidence="5 10" id="KW-0547">Nucleotide-binding</keyword>
<dbReference type="GO" id="GO:0032511">
    <property type="term" value="P:late endosome to vacuole transport via multivesicular body sorting pathway"/>
    <property type="evidence" value="ECO:0007669"/>
    <property type="project" value="UniProtKB-ARBA"/>
</dbReference>
<feature type="region of interest" description="Disordered" evidence="11">
    <location>
        <begin position="512"/>
        <end position="547"/>
    </location>
</feature>
<reference evidence="13" key="1">
    <citation type="journal article" date="2014" name="Genome Announc.">
        <title>Genome sequence of the yeast Cyberlindnera fabianii (Hansenula fabianii).</title>
        <authorList>
            <person name="Freel K.C."/>
            <person name="Sarilar V."/>
            <person name="Neuveglise C."/>
            <person name="Devillers H."/>
            <person name="Friedrich A."/>
            <person name="Schacherer J."/>
        </authorList>
    </citation>
    <scope>NUCLEOTIDE SEQUENCE</scope>
    <source>
        <strain evidence="13">YJS4271</strain>
    </source>
</reference>
<dbReference type="SMART" id="SM00220">
    <property type="entry name" value="S_TKc"/>
    <property type="match status" value="1"/>
</dbReference>
<dbReference type="PANTHER" id="PTHR24356">
    <property type="entry name" value="SERINE/THREONINE-PROTEIN KINASE"/>
    <property type="match status" value="1"/>
</dbReference>
<sequence length="1059" mass="116207">MSLDPRNHTYKPEPHTPQPDEFSFARQDSYNTPIVISDHSAEEDADSIYTLDEPGQVADTDTTEGNTLYDLPTHISSHGELNNVTSSPRTMPPSPVGTPYTERPTHPLRALTSTNLVLNQQNGTDESLIASSPVVTSTLRQKLSLEDLAGSDQDDDIPITPAMHAKADEWDEKGAAIAVTRVTNANGEDEDVIIRKSVKDFKFGKTLGIGSYSTVILATDKNTNRQFAVKVLDKRHIIREKKVKYVNIEKNTLSRLGRRDGIVHMFFTFQDESSLYFVLDYAPNGELLTLIKEHGSLNEETAKYYSAQILDAIKYMHDNGVIHRDLKPENILLDENMKIQITDFGTAKLLEKSPNGQYPADTRSKSFVGTAEYVSPELLNEKAVGKPCDIWAFGCILYQMIAGKPPFKATNEYLTFQKIVKLQFAFTAGFPMVIRDLIKKILVLHPKDRLTVKGIQNHLFFHGIDFKNPQKSIWDVPPPVAGPYKISAKSMLPVPELQNNGSRTRITIPRRAVSTPSTPMQEHETGSTESFNSTPPASTTPTVTTESQQVLARAKANIAARKQKESQRASSGAVGAAGAAALALSRQPNDIIKAYNDAKKESKSDLDNGTPPVSASSNMEKRVPTSASTTAAPPTTQPTAQPTAQPSTKPAPTITTLRKKPPQLSTEKASVPPMTKLDLEFVKYLKNKDERVLKKGDLNVYLTTVDAIEKKYKRRLVDAPLGGNKAGFSSSTMLSQVANGSYRGLRNMDKHGEEAEKAIITNHKTEEDESKTGSAKTKFKKFFSGSATEEDKKNRVLLVTSSGRAMIFNKLDAEENQTPALELRTEISVNHPVIKIRELLPTSTSEDSQSLFIIESYNTAFVFESTQKNVSSWTNTLHKARVAVQEKIMQKRLEEDPSGNAGTVLGSDAAMSAATIVTSPTLGASEFKTQTKPRRSSSSSTPHQRTHMLQEVVQRKSAARPTPANEVPEQGRLYHGLPISLLTPKDKNQNRNPLIAAAEAAIGTGSSPKNPPARKKPPSPAMSASSNSNTNTTNTTTKHITGMNSRLLARSVRSSKSKK</sequence>
<protein>
    <recommendedName>
        <fullName evidence="2">non-specific serine/threonine protein kinase</fullName>
        <ecNumber evidence="2">2.7.11.1</ecNumber>
    </recommendedName>
</protein>
<evidence type="ECO:0000256" key="4">
    <source>
        <dbReference type="ARBA" id="ARBA00022679"/>
    </source>
</evidence>
<dbReference type="Pfam" id="PF00069">
    <property type="entry name" value="Pkinase"/>
    <property type="match status" value="1"/>
</dbReference>
<dbReference type="Gene3D" id="1.10.510.10">
    <property type="entry name" value="Transferase(Phosphotransferase) domain 1"/>
    <property type="match status" value="1"/>
</dbReference>
<feature type="compositionally biased region" description="Polar residues" evidence="11">
    <location>
        <begin position="78"/>
        <end position="89"/>
    </location>
</feature>
<dbReference type="FunFam" id="1.10.510.10:FF:000534">
    <property type="entry name" value="Serine/threonine-protein kinase PKH2"/>
    <property type="match status" value="1"/>
</dbReference>
<evidence type="ECO:0000256" key="10">
    <source>
        <dbReference type="PROSITE-ProRule" id="PRU10141"/>
    </source>
</evidence>
<evidence type="ECO:0000313" key="13">
    <source>
        <dbReference type="EMBL" id="CDR37746.1"/>
    </source>
</evidence>
<evidence type="ECO:0000256" key="6">
    <source>
        <dbReference type="ARBA" id="ARBA00022777"/>
    </source>
</evidence>
<dbReference type="FunFam" id="3.30.200.20:FF:000191">
    <property type="entry name" value="3-phosphoinositide-dependent protein kinase 2-like"/>
    <property type="match status" value="1"/>
</dbReference>
<dbReference type="OrthoDB" id="347657at2759"/>
<evidence type="ECO:0000256" key="9">
    <source>
        <dbReference type="ARBA" id="ARBA00048679"/>
    </source>
</evidence>
<feature type="region of interest" description="Disordered" evidence="11">
    <location>
        <begin position="1"/>
        <end position="31"/>
    </location>
</feature>
<dbReference type="InterPro" id="IPR008271">
    <property type="entry name" value="Ser/Thr_kinase_AS"/>
</dbReference>
<keyword evidence="4" id="KW-0808">Transferase</keyword>
<feature type="compositionally biased region" description="Low complexity" evidence="11">
    <location>
        <begin position="1021"/>
        <end position="1038"/>
    </location>
</feature>
<dbReference type="PROSITE" id="PS00107">
    <property type="entry name" value="PROTEIN_KINASE_ATP"/>
    <property type="match status" value="1"/>
</dbReference>
<dbReference type="PhylomeDB" id="A0A061AKS7"/>
<dbReference type="EC" id="2.7.11.1" evidence="2"/>
<dbReference type="InterPro" id="IPR000719">
    <property type="entry name" value="Prot_kinase_dom"/>
</dbReference>
<dbReference type="CDD" id="cd05581">
    <property type="entry name" value="STKc_PDK1"/>
    <property type="match status" value="1"/>
</dbReference>
<dbReference type="GO" id="GO:0005524">
    <property type="term" value="F:ATP binding"/>
    <property type="evidence" value="ECO:0007669"/>
    <property type="project" value="UniProtKB-UniRule"/>
</dbReference>
<dbReference type="InterPro" id="IPR017441">
    <property type="entry name" value="Protein_kinase_ATP_BS"/>
</dbReference>
<name>A0A061AKS7_CYBFA</name>
<evidence type="ECO:0000256" key="3">
    <source>
        <dbReference type="ARBA" id="ARBA00022527"/>
    </source>
</evidence>
<dbReference type="PROSITE" id="PS00108">
    <property type="entry name" value="PROTEIN_KINASE_ST"/>
    <property type="match status" value="1"/>
</dbReference>
<gene>
    <name evidence="13" type="ORF">CYFA0S_01e16292g</name>
</gene>
<feature type="region of interest" description="Disordered" evidence="11">
    <location>
        <begin position="922"/>
        <end position="972"/>
    </location>
</feature>
<evidence type="ECO:0000256" key="7">
    <source>
        <dbReference type="ARBA" id="ARBA00022840"/>
    </source>
</evidence>
<dbReference type="GO" id="GO:0010606">
    <property type="term" value="P:positive regulation of cytoplasmic mRNA processing body assembly"/>
    <property type="evidence" value="ECO:0007669"/>
    <property type="project" value="UniProtKB-ARBA"/>
</dbReference>
<dbReference type="PROSITE" id="PS50011">
    <property type="entry name" value="PROTEIN_KINASE_DOM"/>
    <property type="match status" value="1"/>
</dbReference>
<proteinExistence type="inferred from homology"/>
<dbReference type="EMBL" id="LK052886">
    <property type="protein sequence ID" value="CDR37746.1"/>
    <property type="molecule type" value="Genomic_DNA"/>
</dbReference>
<keyword evidence="6" id="KW-0418">Kinase</keyword>
<evidence type="ECO:0000256" key="11">
    <source>
        <dbReference type="SAM" id="MobiDB-lite"/>
    </source>
</evidence>
<dbReference type="GO" id="GO:0004674">
    <property type="term" value="F:protein serine/threonine kinase activity"/>
    <property type="evidence" value="ECO:0007669"/>
    <property type="project" value="UniProtKB-KW"/>
</dbReference>
<comment type="similarity">
    <text evidence="1">Belongs to the protein kinase superfamily. AGC Ser/Thr protein kinase family. PDPK1 subfamily.</text>
</comment>
<feature type="region of interest" description="Disordered" evidence="11">
    <location>
        <begin position="78"/>
        <end position="100"/>
    </location>
</feature>
<dbReference type="GO" id="GO:0000196">
    <property type="term" value="P:cell integrity MAPK cascade"/>
    <property type="evidence" value="ECO:0007669"/>
    <property type="project" value="UniProtKB-ARBA"/>
</dbReference>
<dbReference type="Gene3D" id="3.30.200.20">
    <property type="entry name" value="Phosphorylase Kinase, domain 1"/>
    <property type="match status" value="1"/>
</dbReference>
<evidence type="ECO:0000256" key="5">
    <source>
        <dbReference type="ARBA" id="ARBA00022741"/>
    </source>
</evidence>
<evidence type="ECO:0000256" key="2">
    <source>
        <dbReference type="ARBA" id="ARBA00012513"/>
    </source>
</evidence>
<dbReference type="InterPro" id="IPR011009">
    <property type="entry name" value="Kinase-like_dom_sf"/>
</dbReference>
<organism evidence="13">
    <name type="scientific">Cyberlindnera fabianii</name>
    <name type="common">Yeast</name>
    <name type="synonym">Hansenula fabianii</name>
    <dbReference type="NCBI Taxonomy" id="36022"/>
    <lineage>
        <taxon>Eukaryota</taxon>
        <taxon>Fungi</taxon>
        <taxon>Dikarya</taxon>
        <taxon>Ascomycota</taxon>
        <taxon>Saccharomycotina</taxon>
        <taxon>Saccharomycetes</taxon>
        <taxon>Phaffomycetales</taxon>
        <taxon>Phaffomycetaceae</taxon>
        <taxon>Cyberlindnera</taxon>
    </lineage>
</organism>
<evidence type="ECO:0000256" key="8">
    <source>
        <dbReference type="ARBA" id="ARBA00047899"/>
    </source>
</evidence>
<dbReference type="GO" id="GO:0060211">
    <property type="term" value="P:regulation of nuclear-transcribed mRNA poly(A) tail shortening"/>
    <property type="evidence" value="ECO:0007669"/>
    <property type="project" value="UniProtKB-ARBA"/>
</dbReference>
<feature type="region of interest" description="Disordered" evidence="11">
    <location>
        <begin position="598"/>
        <end position="670"/>
    </location>
</feature>
<evidence type="ECO:0000256" key="1">
    <source>
        <dbReference type="ARBA" id="ARBA00010006"/>
    </source>
</evidence>
<feature type="compositionally biased region" description="Basic and acidic residues" evidence="11">
    <location>
        <begin position="1"/>
        <end position="14"/>
    </location>
</feature>
<feature type="compositionally biased region" description="Low complexity" evidence="11">
    <location>
        <begin position="624"/>
        <end position="653"/>
    </location>
</feature>
<dbReference type="PANTHER" id="PTHR24356:SF163">
    <property type="entry name" value="3-PHOSPHOINOSITIDE-DEPENDENT PROTEIN KINASE 1-RELATED"/>
    <property type="match status" value="1"/>
</dbReference>
<comment type="catalytic activity">
    <reaction evidence="9">
        <text>L-seryl-[protein] + ATP = O-phospho-L-seryl-[protein] + ADP + H(+)</text>
        <dbReference type="Rhea" id="RHEA:17989"/>
        <dbReference type="Rhea" id="RHEA-COMP:9863"/>
        <dbReference type="Rhea" id="RHEA-COMP:11604"/>
        <dbReference type="ChEBI" id="CHEBI:15378"/>
        <dbReference type="ChEBI" id="CHEBI:29999"/>
        <dbReference type="ChEBI" id="CHEBI:30616"/>
        <dbReference type="ChEBI" id="CHEBI:83421"/>
        <dbReference type="ChEBI" id="CHEBI:456216"/>
        <dbReference type="EC" id="2.7.11.1"/>
    </reaction>
</comment>
<dbReference type="SUPFAM" id="SSF56112">
    <property type="entry name" value="Protein kinase-like (PK-like)"/>
    <property type="match status" value="1"/>
</dbReference>